<reference evidence="2" key="1">
    <citation type="journal article" date="2020" name="Stud. Mycol.">
        <title>101 Dothideomycetes genomes: a test case for predicting lifestyles and emergence of pathogens.</title>
        <authorList>
            <person name="Haridas S."/>
            <person name="Albert R."/>
            <person name="Binder M."/>
            <person name="Bloem J."/>
            <person name="Labutti K."/>
            <person name="Salamov A."/>
            <person name="Andreopoulos B."/>
            <person name="Baker S."/>
            <person name="Barry K."/>
            <person name="Bills G."/>
            <person name="Bluhm B."/>
            <person name="Cannon C."/>
            <person name="Castanera R."/>
            <person name="Culley D."/>
            <person name="Daum C."/>
            <person name="Ezra D."/>
            <person name="Gonzalez J."/>
            <person name="Henrissat B."/>
            <person name="Kuo A."/>
            <person name="Liang C."/>
            <person name="Lipzen A."/>
            <person name="Lutzoni F."/>
            <person name="Magnuson J."/>
            <person name="Mondo S."/>
            <person name="Nolan M."/>
            <person name="Ohm R."/>
            <person name="Pangilinan J."/>
            <person name="Park H.-J."/>
            <person name="Ramirez L."/>
            <person name="Alfaro M."/>
            <person name="Sun H."/>
            <person name="Tritt A."/>
            <person name="Yoshinaga Y."/>
            <person name="Zwiers L.-H."/>
            <person name="Turgeon B."/>
            <person name="Goodwin S."/>
            <person name="Spatafora J."/>
            <person name="Crous P."/>
            <person name="Grigoriev I."/>
        </authorList>
    </citation>
    <scope>NUCLEOTIDE SEQUENCE</scope>
    <source>
        <strain evidence="2">CBS 125425</strain>
    </source>
</reference>
<dbReference type="Proteomes" id="UP000799444">
    <property type="component" value="Unassembled WGS sequence"/>
</dbReference>
<keyword evidence="1" id="KW-0472">Membrane</keyword>
<comment type="caution">
    <text evidence="2">The sequence shown here is derived from an EMBL/GenBank/DDBJ whole genome shotgun (WGS) entry which is preliminary data.</text>
</comment>
<dbReference type="EMBL" id="ML996173">
    <property type="protein sequence ID" value="KAF2732703.1"/>
    <property type="molecule type" value="Genomic_DNA"/>
</dbReference>
<evidence type="ECO:0000256" key="1">
    <source>
        <dbReference type="SAM" id="Phobius"/>
    </source>
</evidence>
<proteinExistence type="predicted"/>
<organism evidence="2 3">
    <name type="scientific">Polyplosphaeria fusca</name>
    <dbReference type="NCBI Taxonomy" id="682080"/>
    <lineage>
        <taxon>Eukaryota</taxon>
        <taxon>Fungi</taxon>
        <taxon>Dikarya</taxon>
        <taxon>Ascomycota</taxon>
        <taxon>Pezizomycotina</taxon>
        <taxon>Dothideomycetes</taxon>
        <taxon>Pleosporomycetidae</taxon>
        <taxon>Pleosporales</taxon>
        <taxon>Tetraplosphaeriaceae</taxon>
        <taxon>Polyplosphaeria</taxon>
    </lineage>
</organism>
<gene>
    <name evidence="2" type="ORF">EJ04DRAFT_513746</name>
</gene>
<dbReference type="AlphaFoldDB" id="A0A9P4V140"/>
<accession>A0A9P4V140</accession>
<keyword evidence="1" id="KW-1133">Transmembrane helix</keyword>
<keyword evidence="1" id="KW-0812">Transmembrane</keyword>
<evidence type="ECO:0000313" key="2">
    <source>
        <dbReference type="EMBL" id="KAF2732703.1"/>
    </source>
</evidence>
<sequence length="75" mass="7868">MAMPAYIRAQMHRVGNGSLYLFLSAVLGIVLMAAFGGLLSSFSGALGVLPAITIFATFTCSLCLRARVAVNITMV</sequence>
<name>A0A9P4V140_9PLEO</name>
<evidence type="ECO:0000313" key="3">
    <source>
        <dbReference type="Proteomes" id="UP000799444"/>
    </source>
</evidence>
<protein>
    <submittedName>
        <fullName evidence="2">Uncharacterized protein</fullName>
    </submittedName>
</protein>
<feature type="transmembrane region" description="Helical" evidence="1">
    <location>
        <begin position="20"/>
        <end position="39"/>
    </location>
</feature>
<feature type="transmembrane region" description="Helical" evidence="1">
    <location>
        <begin position="45"/>
        <end position="64"/>
    </location>
</feature>
<keyword evidence="3" id="KW-1185">Reference proteome</keyword>